<feature type="transmembrane region" description="Helical" evidence="7">
    <location>
        <begin position="196"/>
        <end position="211"/>
    </location>
</feature>
<dbReference type="Gene3D" id="2.160.20.120">
    <property type="match status" value="1"/>
</dbReference>
<feature type="region of interest" description="Disordered" evidence="6">
    <location>
        <begin position="622"/>
        <end position="642"/>
    </location>
</feature>
<protein>
    <submittedName>
        <fullName evidence="12">PspC domain-containing protein</fullName>
    </submittedName>
</protein>
<feature type="domain" description="Putative auto-transporter adhesin head GIN" evidence="9">
    <location>
        <begin position="671"/>
        <end position="856"/>
    </location>
</feature>
<evidence type="ECO:0000313" key="12">
    <source>
        <dbReference type="EMBL" id="RSK43246.1"/>
    </source>
</evidence>
<dbReference type="RefSeq" id="WP_125437202.1">
    <property type="nucleotide sequence ID" value="NZ_RWIU01000003.1"/>
</dbReference>
<feature type="transmembrane region" description="Helical" evidence="7">
    <location>
        <begin position="347"/>
        <end position="378"/>
    </location>
</feature>
<dbReference type="InterPro" id="IPR052027">
    <property type="entry name" value="PspC"/>
</dbReference>
<dbReference type="PANTHER" id="PTHR33885">
    <property type="entry name" value="PHAGE SHOCK PROTEIN C"/>
    <property type="match status" value="1"/>
</dbReference>
<evidence type="ECO:0000256" key="1">
    <source>
        <dbReference type="ARBA" id="ARBA00004162"/>
    </source>
</evidence>
<dbReference type="PANTHER" id="PTHR33885:SF3">
    <property type="entry name" value="PHAGE SHOCK PROTEIN C"/>
    <property type="match status" value="1"/>
</dbReference>
<keyword evidence="13" id="KW-1185">Reference proteome</keyword>
<keyword evidence="3 7" id="KW-0812">Transmembrane</keyword>
<feature type="domain" description="PspC-related transmembrane region" evidence="10">
    <location>
        <begin position="325"/>
        <end position="461"/>
    </location>
</feature>
<comment type="caution">
    <text evidence="12">The sequence shown here is derived from an EMBL/GenBank/DDBJ whole genome shotgun (WGS) entry which is preliminary data.</text>
</comment>
<feature type="transmembrane region" description="Helical" evidence="7">
    <location>
        <begin position="258"/>
        <end position="281"/>
    </location>
</feature>
<gene>
    <name evidence="12" type="ORF">EI293_10050</name>
</gene>
<evidence type="ECO:0000259" key="10">
    <source>
        <dbReference type="Pfam" id="PF22571"/>
    </source>
</evidence>
<accession>A0A3R9MIU7</accession>
<dbReference type="Pfam" id="PF10988">
    <property type="entry name" value="DUF2807"/>
    <property type="match status" value="1"/>
</dbReference>
<evidence type="ECO:0000313" key="13">
    <source>
        <dbReference type="Proteomes" id="UP000270291"/>
    </source>
</evidence>
<dbReference type="AlphaFoldDB" id="A0A3R9MIU7"/>
<dbReference type="InterPro" id="IPR054321">
    <property type="entry name" value="PspC-rel_TM"/>
</dbReference>
<keyword evidence="2" id="KW-1003">Cell membrane</keyword>
<evidence type="ECO:0000256" key="5">
    <source>
        <dbReference type="ARBA" id="ARBA00023136"/>
    </source>
</evidence>
<dbReference type="Pfam" id="PF22571">
    <property type="entry name" value="LiaI-LiaF-TM_PspC"/>
    <property type="match status" value="1"/>
</dbReference>
<dbReference type="EMBL" id="RWIU01000003">
    <property type="protein sequence ID" value="RSK43246.1"/>
    <property type="molecule type" value="Genomic_DNA"/>
</dbReference>
<feature type="compositionally biased region" description="Polar residues" evidence="6">
    <location>
        <begin position="108"/>
        <end position="118"/>
    </location>
</feature>
<dbReference type="OrthoDB" id="5772680at2"/>
<dbReference type="InterPro" id="IPR007168">
    <property type="entry name" value="Phageshock_PspC_N"/>
</dbReference>
<evidence type="ECO:0000256" key="4">
    <source>
        <dbReference type="ARBA" id="ARBA00022989"/>
    </source>
</evidence>
<dbReference type="InterPro" id="IPR021255">
    <property type="entry name" value="DUF2807"/>
</dbReference>
<keyword evidence="4 7" id="KW-1133">Transmembrane helix</keyword>
<feature type="transmembrane region" description="Helical" evidence="7">
    <location>
        <begin position="437"/>
        <end position="455"/>
    </location>
</feature>
<feature type="domain" description="Phage shock protein PspC N-terminal" evidence="8">
    <location>
        <begin position="227"/>
        <end position="284"/>
    </location>
</feature>
<feature type="region of interest" description="Disordered" evidence="6">
    <location>
        <begin position="108"/>
        <end position="136"/>
    </location>
</feature>
<dbReference type="Pfam" id="PF04024">
    <property type="entry name" value="PspC"/>
    <property type="match status" value="2"/>
</dbReference>
<dbReference type="Proteomes" id="UP000270291">
    <property type="component" value="Unassembled WGS sequence"/>
</dbReference>
<evidence type="ECO:0000259" key="8">
    <source>
        <dbReference type="Pfam" id="PF04024"/>
    </source>
</evidence>
<feature type="domain" description="PspC-related ToastRack" evidence="11">
    <location>
        <begin position="491"/>
        <end position="617"/>
    </location>
</feature>
<feature type="transmembrane region" description="Helical" evidence="7">
    <location>
        <begin position="398"/>
        <end position="425"/>
    </location>
</feature>
<feature type="compositionally biased region" description="Low complexity" evidence="6">
    <location>
        <begin position="126"/>
        <end position="136"/>
    </location>
</feature>
<evidence type="ECO:0000256" key="2">
    <source>
        <dbReference type="ARBA" id="ARBA00022475"/>
    </source>
</evidence>
<evidence type="ECO:0000256" key="6">
    <source>
        <dbReference type="SAM" id="MobiDB-lite"/>
    </source>
</evidence>
<dbReference type="Pfam" id="PF22744">
    <property type="entry name" value="Toast-rack_PspC-Cterm"/>
    <property type="match status" value="1"/>
</dbReference>
<keyword evidence="5 7" id="KW-0472">Membrane</keyword>
<sequence length="873" mass="94992">MKKNISINLQGMIFHIEEDGYEVLSRYLAEVKAHFSGYRGHEEIVADIESRIAELFAARLSGLKQVITLEDVEAMTTKMGRVRDFQSADEAEDEEELLAEAVANGSAQGTYAGSTSGASRRAKSGPEAAADADTTEAAPKQMYRDMAHRKVAGVAAGLAHYFGTNPLWIRIGLLVLFLAVPAVFDDTPLNNFGERVAGITLLAYIILWVVLPKRYDTTDPDTDPAFKKLYRDTDNGKVGGVSAGLAAYLRVDVVVVRIAFLLLLIAGSLGFWLYIILWILLPEAKTASDKLRMRGDAVTLSALDENLRNNPYAAGSEAGPVNNRPVGTFLEDSFSNVRPLINGIGSLIRVVAGGILTLTGFSLLLSIIIALGVGLGLIASSDNLEFGPLQPFLLFNDISSWAVLSFFLLTAIPALALLLMGVGLLLRRTILSRTASLTLLGLWLLGIVGSSVAGVRVGREFQREEEITQTTTLGGLTSPRLVLERRQLNNDKWVDLDIVGIDSAQAPRLERIISAKGATDSLARRTAATSTSHNLRILNDSTLSVDDHFTYQPSARYRDQEMRLRLLMPRGRTFRMSERFADWLNDEDYVNGQAPHHPENGIYRMTGNKVECISCTADDLRARDTDNDENSNDYNEGRDDSDVKLSFDSIEPINTDENSYGSERQTFEETDFDQVSIVGGYRAIIRQGSTYTVRAAGNGRALRDLKVTRDGKELTISPRNRDLFDSRSGDQDDVLLIIETPELNNLELVGGTHAEVSGFNSGDLSVTQAGGSQLKLKANLQKLRLELAGGCQAALQGEAEQLTIEGAGACDVAAADFTARRADIEAVGATKVRLRVTEELKAEAIGASVIEYSGKPSQVRREAVGAAAVRSVE</sequence>
<evidence type="ECO:0000259" key="11">
    <source>
        <dbReference type="Pfam" id="PF22744"/>
    </source>
</evidence>
<comment type="subcellular location">
    <subcellularLocation>
        <location evidence="1">Cell membrane</location>
        <topology evidence="1">Single-pass membrane protein</topology>
    </subcellularLocation>
</comment>
<dbReference type="InterPro" id="IPR054319">
    <property type="entry name" value="PspC-rel_ToastRack"/>
</dbReference>
<reference evidence="12 13" key="1">
    <citation type="submission" date="2018-12" db="EMBL/GenBank/DDBJ databases">
        <authorList>
            <person name="Feng G."/>
            <person name="Zhu H."/>
        </authorList>
    </citation>
    <scope>NUCLEOTIDE SEQUENCE [LARGE SCALE GENOMIC DNA]</scope>
    <source>
        <strain evidence="12 13">LMG 26000</strain>
    </source>
</reference>
<proteinExistence type="predicted"/>
<feature type="domain" description="Phage shock protein PspC N-terminal" evidence="8">
    <location>
        <begin position="140"/>
        <end position="213"/>
    </location>
</feature>
<evidence type="ECO:0000256" key="3">
    <source>
        <dbReference type="ARBA" id="ARBA00022692"/>
    </source>
</evidence>
<name>A0A3R9MIU7_9BACT</name>
<feature type="transmembrane region" description="Helical" evidence="7">
    <location>
        <begin position="167"/>
        <end position="184"/>
    </location>
</feature>
<evidence type="ECO:0000256" key="7">
    <source>
        <dbReference type="SAM" id="Phobius"/>
    </source>
</evidence>
<dbReference type="GO" id="GO:0005886">
    <property type="term" value="C:plasma membrane"/>
    <property type="evidence" value="ECO:0007669"/>
    <property type="project" value="UniProtKB-SubCell"/>
</dbReference>
<evidence type="ECO:0000259" key="9">
    <source>
        <dbReference type="Pfam" id="PF10988"/>
    </source>
</evidence>
<organism evidence="12 13">
    <name type="scientific">Hymenobacter perfusus</name>
    <dbReference type="NCBI Taxonomy" id="1236770"/>
    <lineage>
        <taxon>Bacteria</taxon>
        <taxon>Pseudomonadati</taxon>
        <taxon>Bacteroidota</taxon>
        <taxon>Cytophagia</taxon>
        <taxon>Cytophagales</taxon>
        <taxon>Hymenobacteraceae</taxon>
        <taxon>Hymenobacter</taxon>
    </lineage>
</organism>